<dbReference type="InterPro" id="IPR006703">
    <property type="entry name" value="G_AIG1"/>
</dbReference>
<dbReference type="EMBL" id="JAACJN010000260">
    <property type="protein sequence ID" value="KAF5354514.1"/>
    <property type="molecule type" value="Genomic_DNA"/>
</dbReference>
<evidence type="ECO:0000259" key="4">
    <source>
        <dbReference type="Pfam" id="PF04548"/>
    </source>
</evidence>
<comment type="caution">
    <text evidence="5">The sequence shown here is derived from an EMBL/GenBank/DDBJ whole genome shotgun (WGS) entry which is preliminary data.</text>
</comment>
<gene>
    <name evidence="5" type="ORF">D9757_013409</name>
</gene>
<sequence length="420" mass="46496">MVHVLHVYSPRSPLSPAFPQQLHSRSRAPVHISTCKNGWAPLKASSGAYNFETAIMKVKSGPAKSMMSKSIISRARLNRVMGGSGTGKTTFVNLASGSKFGIGEGLESCTNAVQSHKFLFDGKEISLIDVPGFDDTTKSDIELLQLITDFLIAEYKVNRLLTGILYFHRISDVRMGGAAKRNLAMFQKLCGSNAFKNVAIVTTRWDKEEESIALARYNELSRKPQLFQPILEGGTEIVNERKHMVETAAGAELHRDIMEQVEAHQKELAELMEEMEKNNGSDMSDLEGECQELRARMTHWYTEAEKLSDTKMVRPQVESGVKKSILAASGFVSRQHQPTLVAATSGSTLTSSQGSDTFQSAETSSNPTSAMSQREDTAMISAQRVGRDREVRKKRLLALMHRIQATMKSVSEEVKDIFGF</sequence>
<keyword evidence="1" id="KW-0547">Nucleotide-binding</keyword>
<accession>A0A8H5D6J3</accession>
<evidence type="ECO:0000256" key="3">
    <source>
        <dbReference type="SAM" id="MobiDB-lite"/>
    </source>
</evidence>
<evidence type="ECO:0000313" key="5">
    <source>
        <dbReference type="EMBL" id="KAF5354514.1"/>
    </source>
</evidence>
<name>A0A8H5D6J3_9AGAR</name>
<dbReference type="Pfam" id="PF04548">
    <property type="entry name" value="AIG1"/>
    <property type="match status" value="1"/>
</dbReference>
<dbReference type="GO" id="GO:0005525">
    <property type="term" value="F:GTP binding"/>
    <property type="evidence" value="ECO:0007669"/>
    <property type="project" value="InterPro"/>
</dbReference>
<feature type="compositionally biased region" description="Polar residues" evidence="3">
    <location>
        <begin position="358"/>
        <end position="372"/>
    </location>
</feature>
<dbReference type="SUPFAM" id="SSF52540">
    <property type="entry name" value="P-loop containing nucleoside triphosphate hydrolases"/>
    <property type="match status" value="1"/>
</dbReference>
<feature type="coiled-coil region" evidence="2">
    <location>
        <begin position="254"/>
        <end position="281"/>
    </location>
</feature>
<dbReference type="InterPro" id="IPR027417">
    <property type="entry name" value="P-loop_NTPase"/>
</dbReference>
<feature type="domain" description="AIG1-type G" evidence="4">
    <location>
        <begin position="80"/>
        <end position="280"/>
    </location>
</feature>
<evidence type="ECO:0000256" key="2">
    <source>
        <dbReference type="SAM" id="Coils"/>
    </source>
</evidence>
<dbReference type="Gene3D" id="3.40.50.300">
    <property type="entry name" value="P-loop containing nucleotide triphosphate hydrolases"/>
    <property type="match status" value="1"/>
</dbReference>
<feature type="region of interest" description="Disordered" evidence="3">
    <location>
        <begin position="344"/>
        <end position="375"/>
    </location>
</feature>
<keyword evidence="2" id="KW-0175">Coiled coil</keyword>
<protein>
    <recommendedName>
        <fullName evidence="4">AIG1-type G domain-containing protein</fullName>
    </recommendedName>
</protein>
<feature type="compositionally biased region" description="Low complexity" evidence="3">
    <location>
        <begin position="344"/>
        <end position="357"/>
    </location>
</feature>
<evidence type="ECO:0000313" key="6">
    <source>
        <dbReference type="Proteomes" id="UP000518752"/>
    </source>
</evidence>
<organism evidence="5 6">
    <name type="scientific">Collybiopsis confluens</name>
    <dbReference type="NCBI Taxonomy" id="2823264"/>
    <lineage>
        <taxon>Eukaryota</taxon>
        <taxon>Fungi</taxon>
        <taxon>Dikarya</taxon>
        <taxon>Basidiomycota</taxon>
        <taxon>Agaricomycotina</taxon>
        <taxon>Agaricomycetes</taxon>
        <taxon>Agaricomycetidae</taxon>
        <taxon>Agaricales</taxon>
        <taxon>Marasmiineae</taxon>
        <taxon>Omphalotaceae</taxon>
        <taxon>Collybiopsis</taxon>
    </lineage>
</organism>
<dbReference type="OrthoDB" id="8954335at2759"/>
<dbReference type="CDD" id="cd00882">
    <property type="entry name" value="Ras_like_GTPase"/>
    <property type="match status" value="1"/>
</dbReference>
<proteinExistence type="predicted"/>
<keyword evidence="6" id="KW-1185">Reference proteome</keyword>
<evidence type="ECO:0000256" key="1">
    <source>
        <dbReference type="ARBA" id="ARBA00022741"/>
    </source>
</evidence>
<dbReference type="Proteomes" id="UP000518752">
    <property type="component" value="Unassembled WGS sequence"/>
</dbReference>
<reference evidence="5 6" key="1">
    <citation type="journal article" date="2020" name="ISME J.">
        <title>Uncovering the hidden diversity of litter-decomposition mechanisms in mushroom-forming fungi.</title>
        <authorList>
            <person name="Floudas D."/>
            <person name="Bentzer J."/>
            <person name="Ahren D."/>
            <person name="Johansson T."/>
            <person name="Persson P."/>
            <person name="Tunlid A."/>
        </authorList>
    </citation>
    <scope>NUCLEOTIDE SEQUENCE [LARGE SCALE GENOMIC DNA]</scope>
    <source>
        <strain evidence="5 6">CBS 406.79</strain>
    </source>
</reference>
<dbReference type="AlphaFoldDB" id="A0A8H5D6J3"/>